<dbReference type="Proteomes" id="UP000252519">
    <property type="component" value="Unassembled WGS sequence"/>
</dbReference>
<keyword evidence="1" id="KW-1133">Transmembrane helix</keyword>
<dbReference type="OrthoDB" id="5824109at2759"/>
<dbReference type="SUPFAM" id="SSF81321">
    <property type="entry name" value="Family A G protein-coupled receptor-like"/>
    <property type="match status" value="1"/>
</dbReference>
<dbReference type="InterPro" id="IPR019430">
    <property type="entry name" value="7TM_GPCR_serpentine_rcpt_Srx"/>
</dbReference>
<sequence length="155" mass="17726">MHTLPTAGFMQNDCKFISKYLDFSKDVTIVVIIATLDIIAIVKVHVTNVQTCRGGRCEMDVRRKKEINFLKQVILQGVVFVVELFTYFHLSLKFENRWIIWALCTVMWNVVHCSDSLIIIGFNVEFRKLIASPKNIFKTKSSVANYTSTTGASEK</sequence>
<proteinExistence type="predicted"/>
<feature type="transmembrane region" description="Helical" evidence="1">
    <location>
        <begin position="27"/>
        <end position="46"/>
    </location>
</feature>
<keyword evidence="4" id="KW-1185">Reference proteome</keyword>
<accession>A0A368H5D8</accession>
<evidence type="ECO:0000259" key="2">
    <source>
        <dbReference type="Pfam" id="PF10328"/>
    </source>
</evidence>
<name>A0A368H5D8_ANCCA</name>
<keyword evidence="1" id="KW-0472">Membrane</keyword>
<reference evidence="3 4" key="1">
    <citation type="submission" date="2014-10" db="EMBL/GenBank/DDBJ databases">
        <title>Draft genome of the hookworm Ancylostoma caninum.</title>
        <authorList>
            <person name="Mitreva M."/>
        </authorList>
    </citation>
    <scope>NUCLEOTIDE SEQUENCE [LARGE SCALE GENOMIC DNA]</scope>
    <source>
        <strain evidence="3 4">Baltimore</strain>
    </source>
</reference>
<evidence type="ECO:0000313" key="4">
    <source>
        <dbReference type="Proteomes" id="UP000252519"/>
    </source>
</evidence>
<feature type="transmembrane region" description="Helical" evidence="1">
    <location>
        <begin position="73"/>
        <end position="92"/>
    </location>
</feature>
<comment type="caution">
    <text evidence="3">The sequence shown here is derived from an EMBL/GenBank/DDBJ whole genome shotgun (WGS) entry which is preliminary data.</text>
</comment>
<keyword evidence="1" id="KW-0812">Transmembrane</keyword>
<dbReference type="PANTHER" id="PTHR23017">
    <property type="entry name" value="SERPENTINE RECEPTOR, CLASS X"/>
    <property type="match status" value="1"/>
</dbReference>
<dbReference type="AlphaFoldDB" id="A0A368H5D8"/>
<feature type="transmembrane region" description="Helical" evidence="1">
    <location>
        <begin position="98"/>
        <end position="124"/>
    </location>
</feature>
<dbReference type="EMBL" id="JOJR01000018">
    <property type="protein sequence ID" value="RCN50958.1"/>
    <property type="molecule type" value="Genomic_DNA"/>
</dbReference>
<dbReference type="PANTHER" id="PTHR23017:SF44">
    <property type="entry name" value="G-PROTEIN COUPLED RECEPTORS FAMILY 1 PROFILE DOMAIN-CONTAINING PROTEIN"/>
    <property type="match status" value="1"/>
</dbReference>
<dbReference type="Pfam" id="PF10328">
    <property type="entry name" value="7TM_GPCR_Srx"/>
    <property type="match status" value="1"/>
</dbReference>
<evidence type="ECO:0000313" key="3">
    <source>
        <dbReference type="EMBL" id="RCN50958.1"/>
    </source>
</evidence>
<evidence type="ECO:0000256" key="1">
    <source>
        <dbReference type="SAM" id="Phobius"/>
    </source>
</evidence>
<protein>
    <recommendedName>
        <fullName evidence="2">7TM GPCR serpentine receptor class x (Srx) domain-containing protein</fullName>
    </recommendedName>
</protein>
<feature type="domain" description="7TM GPCR serpentine receptor class x (Srx)" evidence="2">
    <location>
        <begin position="11"/>
        <end position="123"/>
    </location>
</feature>
<gene>
    <name evidence="3" type="ORF">ANCCAN_02971</name>
</gene>
<organism evidence="3 4">
    <name type="scientific">Ancylostoma caninum</name>
    <name type="common">Dog hookworm</name>
    <dbReference type="NCBI Taxonomy" id="29170"/>
    <lineage>
        <taxon>Eukaryota</taxon>
        <taxon>Metazoa</taxon>
        <taxon>Ecdysozoa</taxon>
        <taxon>Nematoda</taxon>
        <taxon>Chromadorea</taxon>
        <taxon>Rhabditida</taxon>
        <taxon>Rhabditina</taxon>
        <taxon>Rhabditomorpha</taxon>
        <taxon>Strongyloidea</taxon>
        <taxon>Ancylostomatidae</taxon>
        <taxon>Ancylostomatinae</taxon>
        <taxon>Ancylostoma</taxon>
    </lineage>
</organism>